<feature type="chain" id="PRO_5025414721" description="Secreted protein" evidence="1">
    <location>
        <begin position="28"/>
        <end position="63"/>
    </location>
</feature>
<evidence type="ECO:0000313" key="2">
    <source>
        <dbReference type="EMBL" id="KAF2828041.1"/>
    </source>
</evidence>
<dbReference type="AlphaFoldDB" id="A0A6A7A421"/>
<name>A0A6A7A421_9PLEO</name>
<protein>
    <recommendedName>
        <fullName evidence="4">Secreted protein</fullName>
    </recommendedName>
</protein>
<organism evidence="2 3">
    <name type="scientific">Ophiobolus disseminans</name>
    <dbReference type="NCBI Taxonomy" id="1469910"/>
    <lineage>
        <taxon>Eukaryota</taxon>
        <taxon>Fungi</taxon>
        <taxon>Dikarya</taxon>
        <taxon>Ascomycota</taxon>
        <taxon>Pezizomycotina</taxon>
        <taxon>Dothideomycetes</taxon>
        <taxon>Pleosporomycetidae</taxon>
        <taxon>Pleosporales</taxon>
        <taxon>Pleosporineae</taxon>
        <taxon>Phaeosphaeriaceae</taxon>
        <taxon>Ophiobolus</taxon>
    </lineage>
</organism>
<gene>
    <name evidence="2" type="ORF">CC86DRAFT_203509</name>
</gene>
<evidence type="ECO:0000313" key="3">
    <source>
        <dbReference type="Proteomes" id="UP000799424"/>
    </source>
</evidence>
<evidence type="ECO:0000256" key="1">
    <source>
        <dbReference type="SAM" id="SignalP"/>
    </source>
</evidence>
<reference evidence="2" key="1">
    <citation type="journal article" date="2020" name="Stud. Mycol.">
        <title>101 Dothideomycetes genomes: a test case for predicting lifestyles and emergence of pathogens.</title>
        <authorList>
            <person name="Haridas S."/>
            <person name="Albert R."/>
            <person name="Binder M."/>
            <person name="Bloem J."/>
            <person name="Labutti K."/>
            <person name="Salamov A."/>
            <person name="Andreopoulos B."/>
            <person name="Baker S."/>
            <person name="Barry K."/>
            <person name="Bills G."/>
            <person name="Bluhm B."/>
            <person name="Cannon C."/>
            <person name="Castanera R."/>
            <person name="Culley D."/>
            <person name="Daum C."/>
            <person name="Ezra D."/>
            <person name="Gonzalez J."/>
            <person name="Henrissat B."/>
            <person name="Kuo A."/>
            <person name="Liang C."/>
            <person name="Lipzen A."/>
            <person name="Lutzoni F."/>
            <person name="Magnuson J."/>
            <person name="Mondo S."/>
            <person name="Nolan M."/>
            <person name="Ohm R."/>
            <person name="Pangilinan J."/>
            <person name="Park H.-J."/>
            <person name="Ramirez L."/>
            <person name="Alfaro M."/>
            <person name="Sun H."/>
            <person name="Tritt A."/>
            <person name="Yoshinaga Y."/>
            <person name="Zwiers L.-H."/>
            <person name="Turgeon B."/>
            <person name="Goodwin S."/>
            <person name="Spatafora J."/>
            <person name="Crous P."/>
            <person name="Grigoriev I."/>
        </authorList>
    </citation>
    <scope>NUCLEOTIDE SEQUENCE</scope>
    <source>
        <strain evidence="2">CBS 113818</strain>
    </source>
</reference>
<sequence length="63" mass="6994">MIIPCLFLAAFLLLVTHCCMIPGTGFAVRVFMHPALCCVHCRALTRLASRRGNAAEECFARLR</sequence>
<accession>A0A6A7A421</accession>
<keyword evidence="1" id="KW-0732">Signal</keyword>
<dbReference type="EMBL" id="MU006223">
    <property type="protein sequence ID" value="KAF2828041.1"/>
    <property type="molecule type" value="Genomic_DNA"/>
</dbReference>
<feature type="signal peptide" evidence="1">
    <location>
        <begin position="1"/>
        <end position="27"/>
    </location>
</feature>
<dbReference type="Proteomes" id="UP000799424">
    <property type="component" value="Unassembled WGS sequence"/>
</dbReference>
<evidence type="ECO:0008006" key="4">
    <source>
        <dbReference type="Google" id="ProtNLM"/>
    </source>
</evidence>
<keyword evidence="3" id="KW-1185">Reference proteome</keyword>
<proteinExistence type="predicted"/>